<evidence type="ECO:0000313" key="3">
    <source>
        <dbReference type="Proteomes" id="UP000230233"/>
    </source>
</evidence>
<feature type="transmembrane region" description="Helical" evidence="1">
    <location>
        <begin position="12"/>
        <end position="32"/>
    </location>
</feature>
<protein>
    <submittedName>
        <fullName evidence="2">Uncharacterized protein</fullName>
    </submittedName>
</protein>
<evidence type="ECO:0000256" key="1">
    <source>
        <dbReference type="SAM" id="Phobius"/>
    </source>
</evidence>
<comment type="caution">
    <text evidence="2">The sequence shown here is derived from an EMBL/GenBank/DDBJ whole genome shotgun (WGS) entry which is preliminary data.</text>
</comment>
<dbReference type="Proteomes" id="UP000230233">
    <property type="component" value="Chromosome X"/>
</dbReference>
<sequence length="87" mass="10105">MVYINMDIVKSIYFMLLFIWSAFLLVLIITLIRETFPKTENAKKAVEEFVPGPNCVSLDVSKLEDEHGLKAYTDYDVVKDTAQFFNY</sequence>
<keyword evidence="1" id="KW-1133">Transmembrane helix</keyword>
<dbReference type="OrthoDB" id="10279323at2759"/>
<organism evidence="2 3">
    <name type="scientific">Caenorhabditis nigoni</name>
    <dbReference type="NCBI Taxonomy" id="1611254"/>
    <lineage>
        <taxon>Eukaryota</taxon>
        <taxon>Metazoa</taxon>
        <taxon>Ecdysozoa</taxon>
        <taxon>Nematoda</taxon>
        <taxon>Chromadorea</taxon>
        <taxon>Rhabditida</taxon>
        <taxon>Rhabditina</taxon>
        <taxon>Rhabditomorpha</taxon>
        <taxon>Rhabditoidea</taxon>
        <taxon>Rhabditidae</taxon>
        <taxon>Peloderinae</taxon>
        <taxon>Caenorhabditis</taxon>
    </lineage>
</organism>
<keyword evidence="3" id="KW-1185">Reference proteome</keyword>
<name>A0A2G5SSQ1_9PELO</name>
<accession>A0A2G5SSQ1</accession>
<reference evidence="3" key="1">
    <citation type="submission" date="2017-10" db="EMBL/GenBank/DDBJ databases">
        <title>Rapid genome shrinkage in a self-fertile nematode reveals novel sperm competition proteins.</title>
        <authorList>
            <person name="Yin D."/>
            <person name="Schwarz E.M."/>
            <person name="Thomas C.G."/>
            <person name="Felde R.L."/>
            <person name="Korf I.F."/>
            <person name="Cutter A.D."/>
            <person name="Schartner C.M."/>
            <person name="Ralston E.J."/>
            <person name="Meyer B.J."/>
            <person name="Haag E.S."/>
        </authorList>
    </citation>
    <scope>NUCLEOTIDE SEQUENCE [LARGE SCALE GENOMIC DNA]</scope>
    <source>
        <strain evidence="3">JU1422</strain>
    </source>
</reference>
<evidence type="ECO:0000313" key="2">
    <source>
        <dbReference type="EMBL" id="PIC18067.1"/>
    </source>
</evidence>
<proteinExistence type="predicted"/>
<keyword evidence="1" id="KW-0812">Transmembrane</keyword>
<keyword evidence="1" id="KW-0472">Membrane</keyword>
<dbReference type="AlphaFoldDB" id="A0A2G5SSQ1"/>
<dbReference type="EMBL" id="PDUG01000006">
    <property type="protein sequence ID" value="PIC18067.1"/>
    <property type="molecule type" value="Genomic_DNA"/>
</dbReference>
<gene>
    <name evidence="2" type="primary">Cnig_chr_X.g24092</name>
    <name evidence="2" type="ORF">B9Z55_024092</name>
</gene>